<organism evidence="3 4">
    <name type="scientific">Neolewinella marina</name>
    <dbReference type="NCBI Taxonomy" id="438751"/>
    <lineage>
        <taxon>Bacteria</taxon>
        <taxon>Pseudomonadati</taxon>
        <taxon>Bacteroidota</taxon>
        <taxon>Saprospiria</taxon>
        <taxon>Saprospirales</taxon>
        <taxon>Lewinellaceae</taxon>
        <taxon>Neolewinella</taxon>
    </lineage>
</organism>
<evidence type="ECO:0000256" key="1">
    <source>
        <dbReference type="ARBA" id="ARBA00008791"/>
    </source>
</evidence>
<dbReference type="InterPro" id="IPR006015">
    <property type="entry name" value="Universal_stress_UspA"/>
</dbReference>
<dbReference type="EMBL" id="PDLO01000014">
    <property type="protein sequence ID" value="PHK97071.1"/>
    <property type="molecule type" value="Genomic_DNA"/>
</dbReference>
<comment type="similarity">
    <text evidence="1">Belongs to the universal stress protein A family.</text>
</comment>
<dbReference type="Pfam" id="PF00582">
    <property type="entry name" value="Usp"/>
    <property type="match status" value="1"/>
</dbReference>
<keyword evidence="4" id="KW-1185">Reference proteome</keyword>
<dbReference type="PRINTS" id="PR01438">
    <property type="entry name" value="UNVRSLSTRESS"/>
</dbReference>
<dbReference type="AlphaFoldDB" id="A0A2G0CAS9"/>
<dbReference type="InterPro" id="IPR006016">
    <property type="entry name" value="UspA"/>
</dbReference>
<feature type="domain" description="UspA" evidence="2">
    <location>
        <begin position="24"/>
        <end position="163"/>
    </location>
</feature>
<evidence type="ECO:0000313" key="3">
    <source>
        <dbReference type="EMBL" id="PHK97071.1"/>
    </source>
</evidence>
<name>A0A2G0CAS9_9BACT</name>
<proteinExistence type="inferred from homology"/>
<sequence>MTLVIPVVAAGEYFSRPPSHRPMNKIVVPVDFSAAAATALRFAAKLSRSTGMGLTVVYVFNSLVTTNLRETQDELAEDRRVLHEQLEAFTRRHVGKVSTHPPIEIRVAEGIPPVYLQWMSKEKDVAMIVMGGIGTGSGARRDFFGGIAKAISRDGGCPIVLIPQRFPEAKMDSTTNLLEDLSALNA</sequence>
<evidence type="ECO:0000259" key="2">
    <source>
        <dbReference type="Pfam" id="PF00582"/>
    </source>
</evidence>
<dbReference type="CDD" id="cd00293">
    <property type="entry name" value="USP-like"/>
    <property type="match status" value="1"/>
</dbReference>
<dbReference type="Gene3D" id="3.40.50.12370">
    <property type="match status" value="1"/>
</dbReference>
<reference evidence="3 4" key="1">
    <citation type="submission" date="2017-10" db="EMBL/GenBank/DDBJ databases">
        <title>The draft genome sequence of Lewinella marina KCTC 32374.</title>
        <authorList>
            <person name="Wang K."/>
        </authorList>
    </citation>
    <scope>NUCLEOTIDE SEQUENCE [LARGE SCALE GENOMIC DNA]</scope>
    <source>
        <strain evidence="3 4">MKG-38</strain>
    </source>
</reference>
<protein>
    <recommendedName>
        <fullName evidence="2">UspA domain-containing protein</fullName>
    </recommendedName>
</protein>
<evidence type="ECO:0000313" key="4">
    <source>
        <dbReference type="Proteomes" id="UP000226437"/>
    </source>
</evidence>
<dbReference type="PANTHER" id="PTHR46268">
    <property type="entry name" value="STRESS RESPONSE PROTEIN NHAX"/>
    <property type="match status" value="1"/>
</dbReference>
<dbReference type="Proteomes" id="UP000226437">
    <property type="component" value="Unassembled WGS sequence"/>
</dbReference>
<accession>A0A2G0CAS9</accession>
<dbReference type="PANTHER" id="PTHR46268:SF6">
    <property type="entry name" value="UNIVERSAL STRESS PROTEIN UP12"/>
    <property type="match status" value="1"/>
</dbReference>
<gene>
    <name evidence="3" type="ORF">CGL56_17790</name>
</gene>
<comment type="caution">
    <text evidence="3">The sequence shown here is derived from an EMBL/GenBank/DDBJ whole genome shotgun (WGS) entry which is preliminary data.</text>
</comment>
<dbReference type="SUPFAM" id="SSF52402">
    <property type="entry name" value="Adenine nucleotide alpha hydrolases-like"/>
    <property type="match status" value="1"/>
</dbReference>
<dbReference type="OrthoDB" id="1522603at2"/>